<sequence>PRPRRITCEEHQSHNHLPVVIWLSACNAPGLSFASVFLHPCCLCPISAKSIAAIFLVSASDS</sequence>
<organism evidence="1">
    <name type="scientific">Nothobranchius kuhntae</name>
    <name type="common">Beira killifish</name>
    <dbReference type="NCBI Taxonomy" id="321403"/>
    <lineage>
        <taxon>Eukaryota</taxon>
        <taxon>Metazoa</taxon>
        <taxon>Chordata</taxon>
        <taxon>Craniata</taxon>
        <taxon>Vertebrata</taxon>
        <taxon>Euteleostomi</taxon>
        <taxon>Actinopterygii</taxon>
        <taxon>Neopterygii</taxon>
        <taxon>Teleostei</taxon>
        <taxon>Neoteleostei</taxon>
        <taxon>Acanthomorphata</taxon>
        <taxon>Ovalentaria</taxon>
        <taxon>Atherinomorphae</taxon>
        <taxon>Cyprinodontiformes</taxon>
        <taxon>Nothobranchiidae</taxon>
        <taxon>Nothobranchius</taxon>
    </lineage>
</organism>
<name>A0A1A8HVC7_NOTKU</name>
<gene>
    <name evidence="1" type="primary">AGRN</name>
</gene>
<reference evidence="1" key="1">
    <citation type="submission" date="2016-05" db="EMBL/GenBank/DDBJ databases">
        <authorList>
            <person name="Lavstsen T."/>
            <person name="Jespersen J.S."/>
        </authorList>
    </citation>
    <scope>NUCLEOTIDE SEQUENCE</scope>
    <source>
        <tissue evidence="1">Brain</tissue>
    </source>
</reference>
<feature type="non-terminal residue" evidence="1">
    <location>
        <position position="1"/>
    </location>
</feature>
<dbReference type="EMBL" id="HAED01002486">
    <property type="protein sequence ID" value="SBQ88331.1"/>
    <property type="molecule type" value="Transcribed_RNA"/>
</dbReference>
<proteinExistence type="predicted"/>
<reference evidence="1" key="2">
    <citation type="submission" date="2016-06" db="EMBL/GenBank/DDBJ databases">
        <title>The genome of a short-lived fish provides insights into sex chromosome evolution and the genetic control of aging.</title>
        <authorList>
            <person name="Reichwald K."/>
            <person name="Felder M."/>
            <person name="Petzold A."/>
            <person name="Koch P."/>
            <person name="Groth M."/>
            <person name="Platzer M."/>
        </authorList>
    </citation>
    <scope>NUCLEOTIDE SEQUENCE</scope>
    <source>
        <tissue evidence="1">Brain</tissue>
    </source>
</reference>
<dbReference type="AlphaFoldDB" id="A0A1A8HVC7"/>
<accession>A0A1A8HVC7</accession>
<evidence type="ECO:0000313" key="1">
    <source>
        <dbReference type="EMBL" id="SBQ88331.1"/>
    </source>
</evidence>
<protein>
    <submittedName>
        <fullName evidence="1">Agrin</fullName>
    </submittedName>
</protein>